<feature type="non-terminal residue" evidence="1">
    <location>
        <position position="1"/>
    </location>
</feature>
<keyword evidence="2" id="KW-1185">Reference proteome</keyword>
<accession>A0ABD0JKR0</accession>
<comment type="caution">
    <text evidence="1">The sequence shown here is derived from an EMBL/GenBank/DDBJ whole genome shotgun (WGS) entry which is preliminary data.</text>
</comment>
<proteinExistence type="predicted"/>
<dbReference type="EMBL" id="JACVVK020000405">
    <property type="protein sequence ID" value="KAK7475469.1"/>
    <property type="molecule type" value="Genomic_DNA"/>
</dbReference>
<evidence type="ECO:0000313" key="2">
    <source>
        <dbReference type="Proteomes" id="UP001519460"/>
    </source>
</evidence>
<organism evidence="1 2">
    <name type="scientific">Batillaria attramentaria</name>
    <dbReference type="NCBI Taxonomy" id="370345"/>
    <lineage>
        <taxon>Eukaryota</taxon>
        <taxon>Metazoa</taxon>
        <taxon>Spiralia</taxon>
        <taxon>Lophotrochozoa</taxon>
        <taxon>Mollusca</taxon>
        <taxon>Gastropoda</taxon>
        <taxon>Caenogastropoda</taxon>
        <taxon>Sorbeoconcha</taxon>
        <taxon>Cerithioidea</taxon>
        <taxon>Batillariidae</taxon>
        <taxon>Batillaria</taxon>
    </lineage>
</organism>
<gene>
    <name evidence="1" type="ORF">BaRGS_00033288</name>
</gene>
<evidence type="ECO:0000313" key="1">
    <source>
        <dbReference type="EMBL" id="KAK7475469.1"/>
    </source>
</evidence>
<sequence length="99" mass="11481">LHVQGQQLVCDCAASNRQQLRHVNISCTPKQTEPYRWKFCRFVHTLTLPASVTIQVNHTFNPSRCSPRSGPRRETVPIINTCREFPLTEDRFCEERALN</sequence>
<protein>
    <submittedName>
        <fullName evidence="1">Uncharacterized protein</fullName>
    </submittedName>
</protein>
<feature type="non-terminal residue" evidence="1">
    <location>
        <position position="99"/>
    </location>
</feature>
<reference evidence="1 2" key="1">
    <citation type="journal article" date="2023" name="Sci. Data">
        <title>Genome assembly of the Korean intertidal mud-creeper Batillaria attramentaria.</title>
        <authorList>
            <person name="Patra A.K."/>
            <person name="Ho P.T."/>
            <person name="Jun S."/>
            <person name="Lee S.J."/>
            <person name="Kim Y."/>
            <person name="Won Y.J."/>
        </authorList>
    </citation>
    <scope>NUCLEOTIDE SEQUENCE [LARGE SCALE GENOMIC DNA]</scope>
    <source>
        <strain evidence="1">Wonlab-2016</strain>
    </source>
</reference>
<name>A0ABD0JKR0_9CAEN</name>
<dbReference type="Proteomes" id="UP001519460">
    <property type="component" value="Unassembled WGS sequence"/>
</dbReference>
<dbReference type="AlphaFoldDB" id="A0ABD0JKR0"/>